<evidence type="ECO:0000259" key="2">
    <source>
        <dbReference type="PROSITE" id="PS50104"/>
    </source>
</evidence>
<dbReference type="PROSITE" id="PS50104">
    <property type="entry name" value="TIR"/>
    <property type="match status" value="1"/>
</dbReference>
<dbReference type="InterPro" id="IPR019734">
    <property type="entry name" value="TPR_rpt"/>
</dbReference>
<dbReference type="InterPro" id="IPR024983">
    <property type="entry name" value="CHAT_dom"/>
</dbReference>
<feature type="domain" description="TIR" evidence="2">
    <location>
        <begin position="1"/>
        <end position="134"/>
    </location>
</feature>
<dbReference type="InterPro" id="IPR035897">
    <property type="entry name" value="Toll_tir_struct_dom_sf"/>
</dbReference>
<name>A0A7W7H1Z0_9ACTN</name>
<evidence type="ECO:0000313" key="4">
    <source>
        <dbReference type="Proteomes" id="UP000546162"/>
    </source>
</evidence>
<dbReference type="Gene3D" id="3.40.50.300">
    <property type="entry name" value="P-loop containing nucleotide triphosphate hydrolases"/>
    <property type="match status" value="1"/>
</dbReference>
<dbReference type="SUPFAM" id="SSF48452">
    <property type="entry name" value="TPR-like"/>
    <property type="match status" value="2"/>
</dbReference>
<dbReference type="Pfam" id="PF13424">
    <property type="entry name" value="TPR_12"/>
    <property type="match status" value="1"/>
</dbReference>
<keyword evidence="4" id="KW-1185">Reference proteome</keyword>
<gene>
    <name evidence="3" type="ORF">BJY16_005957</name>
</gene>
<organism evidence="3 4">
    <name type="scientific">Actinoplanes octamycinicus</name>
    <dbReference type="NCBI Taxonomy" id="135948"/>
    <lineage>
        <taxon>Bacteria</taxon>
        <taxon>Bacillati</taxon>
        <taxon>Actinomycetota</taxon>
        <taxon>Actinomycetes</taxon>
        <taxon>Micromonosporales</taxon>
        <taxon>Micromonosporaceae</taxon>
        <taxon>Actinoplanes</taxon>
    </lineage>
</organism>
<comment type="caution">
    <text evidence="3">The sequence shown here is derived from an EMBL/GenBank/DDBJ whole genome shotgun (WGS) entry which is preliminary data.</text>
</comment>
<dbReference type="GO" id="GO:0016887">
    <property type="term" value="F:ATP hydrolysis activity"/>
    <property type="evidence" value="ECO:0007669"/>
    <property type="project" value="InterPro"/>
</dbReference>
<sequence>MTVYLAHAPEDSRFAAELRRRLDDLRVPVWDGPRELRGGSKLTAEISAAIGDAAHVLVVLSPATVNSPQVRWEITKALEVERERSDGFRVIPVLLPGITPDALDLWFPERPLAVPVEVGPGGLSVAVPALLAALDRRSPTDHEPPGQPEAKPVEELVLKLTDPRIETVDGKRRVRATATLTHEPARDGTPPVESRRYPLEAPLGPIEAADLKWYLEDYHVWPVGVFRQRAEEIQSKLPVWGRELYAAALGQPEAREPLTAWEHAAAAGERRFSVLVDGDLPRGASAADQADAREAATALLTLPWELLHDQRGWLFQGGEPVRVRRRLPNRERRAPRPTALPVRILLVSPRPEVDGDGNPIGYIDHRVSARPLVEAVENLGELARLTVLQPPTYAALQLALQEGDQGFPYDVVHFDGHGVYDRQVGLGGLCFEDPAERERRRLDFVDATRLAGLVRRHRIPLMFLEACQTAMSEIDPTASVAARLLDEGVTSVVAMSHSVLVETARRFVQSFYAELARGARVGAAMLAGQQALYADQARGRVLGAGELRLQDWFVPVLYQEEQDPQLITEVPPAAVRRLEATRRQISLGELPEAPEHRFRGRSRELLNLERLLHRKPWAVVRGTGGQGKTTLAIELARWLVRTNRFERAAFVSLEQHREARAVLDTIGRQLVGPQYTVAQYPDLDQASQLVERALSDRPTIVVVDNCESLLPDPDDAVAEIFTLCRRLLDADPRTRFVFTTRESLPIPFERPAAERTLGALHPADAVELVAEVMKQHGWTPPEDDAGEAPQQITDLVEAVNRHARALVLLAREVAQRGVTATTADLRSLMTHLEVRHPGDRENSLYASVELSLRRLSPESRRHVRAVAVCHGGVHFAVLTVLTGLTGDALLRVTAEVIDVGLGEDLGDGHLRLDPGLAPYLLGELTAGEIEALREKWIKAMAGLTEQMNNDPDVYRARRLTSVELPNLVAMLDLLPGPWPPDDVVTLAHHVECLLENLGRPRALARAVQAREAASAELNGWSAARFRSDGATIDRLMERGDLGAVRAASEQLLARCLEAGEQAYPLAASDIAAAYLRLGRSLNAIGNAEAALAPLAEARRRFTAMTDGTDDRMISLVITEIGNSCVRLGRLSDAATAYEEAIELTSKAGELRDVAVNKAQLATVRLEQKRYDEALRGYRETLDTFRTMGEPLRVADSWYQIALVYQTAGQWDAAEQAHREALAIRVREDDVPGQANSLLGLGVVSANRERYQDAVAFLRQTAELRARMNDRRGEGSARGNLAQALTFLGRYDEARREIESAIARLEPFGHADEMWMAWHMAERLETAAGRAEEALAARRRARDIYLAYRRAGGESQARLGFAVAFFTQQALQHGRGQALQALNESTAPEVPPWSLVKRQIRAVLAGDRARIEAGEADLDFLDAAEIRLMIEVLDRDG</sequence>
<dbReference type="Gene3D" id="3.40.50.10140">
    <property type="entry name" value="Toll/interleukin-1 receptor homology (TIR) domain"/>
    <property type="match status" value="1"/>
</dbReference>
<evidence type="ECO:0000256" key="1">
    <source>
        <dbReference type="PROSITE-ProRule" id="PRU00339"/>
    </source>
</evidence>
<keyword evidence="1" id="KW-0802">TPR repeat</keyword>
<protein>
    <submittedName>
        <fullName evidence="3">Tetratricopeptide (TPR) repeat protein</fullName>
    </submittedName>
</protein>
<dbReference type="PANTHER" id="PTHR47691:SF3">
    <property type="entry name" value="HTH-TYPE TRANSCRIPTIONAL REGULATOR RV0890C-RELATED"/>
    <property type="match status" value="1"/>
</dbReference>
<accession>A0A7W7H1Z0</accession>
<dbReference type="SUPFAM" id="SSF52540">
    <property type="entry name" value="P-loop containing nucleoside triphosphate hydrolases"/>
    <property type="match status" value="1"/>
</dbReference>
<dbReference type="InterPro" id="IPR049945">
    <property type="entry name" value="AAA_22"/>
</dbReference>
<dbReference type="Pfam" id="PF12770">
    <property type="entry name" value="CHAT"/>
    <property type="match status" value="1"/>
</dbReference>
<dbReference type="PANTHER" id="PTHR47691">
    <property type="entry name" value="REGULATOR-RELATED"/>
    <property type="match status" value="1"/>
</dbReference>
<proteinExistence type="predicted"/>
<dbReference type="PROSITE" id="PS50005">
    <property type="entry name" value="TPR"/>
    <property type="match status" value="1"/>
</dbReference>
<dbReference type="SMART" id="SM00028">
    <property type="entry name" value="TPR"/>
    <property type="match status" value="6"/>
</dbReference>
<feature type="repeat" description="TPR" evidence="1">
    <location>
        <begin position="1194"/>
        <end position="1227"/>
    </location>
</feature>
<dbReference type="InterPro" id="IPR011990">
    <property type="entry name" value="TPR-like_helical_dom_sf"/>
</dbReference>
<dbReference type="RefSeq" id="WP_185042853.1">
    <property type="nucleotide sequence ID" value="NZ_BAABFG010000005.1"/>
</dbReference>
<dbReference type="InterPro" id="IPR027417">
    <property type="entry name" value="P-loop_NTPase"/>
</dbReference>
<evidence type="ECO:0000313" key="3">
    <source>
        <dbReference type="EMBL" id="MBB4742498.1"/>
    </source>
</evidence>
<dbReference type="GO" id="GO:0007165">
    <property type="term" value="P:signal transduction"/>
    <property type="evidence" value="ECO:0007669"/>
    <property type="project" value="InterPro"/>
</dbReference>
<dbReference type="SUPFAM" id="SSF52200">
    <property type="entry name" value="Toll/Interleukin receptor TIR domain"/>
    <property type="match status" value="1"/>
</dbReference>
<dbReference type="Gene3D" id="1.25.40.10">
    <property type="entry name" value="Tetratricopeptide repeat domain"/>
    <property type="match status" value="1"/>
</dbReference>
<dbReference type="InterPro" id="IPR000157">
    <property type="entry name" value="TIR_dom"/>
</dbReference>
<dbReference type="Pfam" id="PF13676">
    <property type="entry name" value="TIR_2"/>
    <property type="match status" value="1"/>
</dbReference>
<reference evidence="3 4" key="1">
    <citation type="submission" date="2020-08" db="EMBL/GenBank/DDBJ databases">
        <title>Sequencing the genomes of 1000 actinobacteria strains.</title>
        <authorList>
            <person name="Klenk H.-P."/>
        </authorList>
    </citation>
    <scope>NUCLEOTIDE SEQUENCE [LARGE SCALE GENOMIC DNA]</scope>
    <source>
        <strain evidence="3 4">DSM 45809</strain>
    </source>
</reference>
<dbReference type="Pfam" id="PF13401">
    <property type="entry name" value="AAA_22"/>
    <property type="match status" value="1"/>
</dbReference>
<dbReference type="EMBL" id="JACHNB010000001">
    <property type="protein sequence ID" value="MBB4742498.1"/>
    <property type="molecule type" value="Genomic_DNA"/>
</dbReference>
<dbReference type="Proteomes" id="UP000546162">
    <property type="component" value="Unassembled WGS sequence"/>
</dbReference>